<comment type="caution">
    <text evidence="1">The sequence shown here is derived from an EMBL/GenBank/DDBJ whole genome shotgun (WGS) entry which is preliminary data.</text>
</comment>
<accession>A0ACB7CAG7</accession>
<gene>
    <name evidence="1" type="ORF">PORY_002538</name>
</gene>
<name>A0ACB7CAG7_9ASCO</name>
<evidence type="ECO:0000313" key="1">
    <source>
        <dbReference type="EMBL" id="KAG4304015.1"/>
    </source>
</evidence>
<dbReference type="EMBL" id="JABTEG010000012">
    <property type="protein sequence ID" value="KAG4304015.1"/>
    <property type="molecule type" value="Genomic_DNA"/>
</dbReference>
<keyword evidence="2" id="KW-1185">Reference proteome</keyword>
<evidence type="ECO:0000313" key="2">
    <source>
        <dbReference type="Proteomes" id="UP000768646"/>
    </source>
</evidence>
<dbReference type="Proteomes" id="UP000768646">
    <property type="component" value="Unassembled WGS sequence"/>
</dbReference>
<reference evidence="1 2" key="1">
    <citation type="journal article" date="2021" name="Commun. Biol.">
        <title>Genomic insights into the host specific adaptation of the Pneumocystis genus.</title>
        <authorList>
            <person name="Cisse O.H."/>
            <person name="Ma L."/>
            <person name="Dekker J.P."/>
            <person name="Khil P.P."/>
            <person name="Youn J.-H."/>
            <person name="Brenchley J.M."/>
            <person name="Blair R."/>
            <person name="Pahar B."/>
            <person name="Chabe M."/>
            <person name="Van Rompay K.K.A."/>
            <person name="Keesler R."/>
            <person name="Sukura A."/>
            <person name="Hirsch V."/>
            <person name="Kutty G."/>
            <person name="Liu Y."/>
            <person name="Peng L."/>
            <person name="Chen J."/>
            <person name="Song J."/>
            <person name="Weissenbacher-Lang C."/>
            <person name="Xu J."/>
            <person name="Upham N.S."/>
            <person name="Stajich J.E."/>
            <person name="Cuomo C.A."/>
            <person name="Cushion M.T."/>
            <person name="Kovacs J.A."/>
        </authorList>
    </citation>
    <scope>NUCLEOTIDE SEQUENCE [LARGE SCALE GENOMIC DNA]</scope>
    <source>
        <strain evidence="1 2">RABM</strain>
    </source>
</reference>
<sequence>MDLHLEKVNDMQTTQNEYKKKNQKTEDLSLKNISNTEEKCEKMSVDEYEISKDSPQASDSSKHLFPLQKTASSSNTSLPDKSPQEAGNTSNKNASSMPFHRLMMSIQSMVGQDSVSWNNNSGSPNKNYSTETTNVKTENWNSVSSLAYRRPNDVFRPNIEMNPPRPINHPPFNNILIHDNDIDQEKQNFNRYPHFHLFDKVSPLPPPLFPNNMMMPSTLPSLSQGHQPLNQSMDRGKQYDINHVDENYSSPASRVMFPNKFNATSPNVQKNLHYYPGSGGKPMCFYPNEQLNSECCDSMYKQSLPVKSKSQETNRYPHKTNTVDESFKASQETPPQKKSQKEVQKQPPRPTVPLPRPKLIVKNDAVMSFVEGIEEKDLGEHIYTPFNPVPRVDGKLNGILTVRIAKQYFYKSENDGIKRRALWGTDIYTDDSDIVAILLHTGRLKKKRPSSDAIVKVRVLPRLIKYSGSLRHNIMSRGWKTRHDGESIMIEDFKWVEDKTRKGRKDMKERIAARYRLQLSL</sequence>
<proteinExistence type="predicted"/>
<protein>
    <submittedName>
        <fullName evidence="1">Uncharacterized protein</fullName>
    </submittedName>
</protein>
<organism evidence="1 2">
    <name type="scientific">Pneumocystis oryctolagi</name>
    <dbReference type="NCBI Taxonomy" id="42067"/>
    <lineage>
        <taxon>Eukaryota</taxon>
        <taxon>Fungi</taxon>
        <taxon>Dikarya</taxon>
        <taxon>Ascomycota</taxon>
        <taxon>Taphrinomycotina</taxon>
        <taxon>Pneumocystomycetes</taxon>
        <taxon>Pneumocystaceae</taxon>
        <taxon>Pneumocystis</taxon>
    </lineage>
</organism>